<feature type="compositionally biased region" description="Polar residues" evidence="1">
    <location>
        <begin position="101"/>
        <end position="124"/>
    </location>
</feature>
<evidence type="ECO:0008006" key="3">
    <source>
        <dbReference type="Google" id="ProtNLM"/>
    </source>
</evidence>
<reference evidence="2" key="1">
    <citation type="submission" date="2019-08" db="EMBL/GenBank/DDBJ databases">
        <authorList>
            <person name="Kucharzyk K."/>
            <person name="Murdoch R.W."/>
            <person name="Higgins S."/>
            <person name="Loffler F."/>
        </authorList>
    </citation>
    <scope>NUCLEOTIDE SEQUENCE</scope>
</reference>
<gene>
    <name evidence="2" type="ORF">SDC9_22679</name>
</gene>
<proteinExistence type="predicted"/>
<feature type="region of interest" description="Disordered" evidence="1">
    <location>
        <begin position="93"/>
        <end position="146"/>
    </location>
</feature>
<protein>
    <recommendedName>
        <fullName evidence="3">DUF3127 domain-containing protein</fullName>
    </recommendedName>
</protein>
<dbReference type="EMBL" id="VSSQ01000101">
    <property type="protein sequence ID" value="MPL76829.1"/>
    <property type="molecule type" value="Genomic_DNA"/>
</dbReference>
<evidence type="ECO:0000256" key="1">
    <source>
        <dbReference type="SAM" id="MobiDB-lite"/>
    </source>
</evidence>
<dbReference type="Pfam" id="PF11325">
    <property type="entry name" value="DUF3127"/>
    <property type="match status" value="1"/>
</dbReference>
<organism evidence="2">
    <name type="scientific">bioreactor metagenome</name>
    <dbReference type="NCBI Taxonomy" id="1076179"/>
    <lineage>
        <taxon>unclassified sequences</taxon>
        <taxon>metagenomes</taxon>
        <taxon>ecological metagenomes</taxon>
    </lineage>
</organism>
<sequence length="146" mass="16507">MEIIGKFLKTLPEQTGESQRGPWVRGGFVIETEEQFPKQVAFSLWGEDKVAIVRNMPQGTQIKVFFSPESREYLDKWYTDLRCFRIDTFNPITTGAAPMQQAPNFSASNTQYSNPSTQTAQQSPAPAESYGSFNAQEPQEDDDLPF</sequence>
<accession>A0A644UDA8</accession>
<dbReference type="InterPro" id="IPR021474">
    <property type="entry name" value="DUF3127"/>
</dbReference>
<name>A0A644UDA8_9ZZZZ</name>
<dbReference type="AlphaFoldDB" id="A0A644UDA8"/>
<comment type="caution">
    <text evidence="2">The sequence shown here is derived from an EMBL/GenBank/DDBJ whole genome shotgun (WGS) entry which is preliminary data.</text>
</comment>
<evidence type="ECO:0000313" key="2">
    <source>
        <dbReference type="EMBL" id="MPL76829.1"/>
    </source>
</evidence>